<keyword evidence="3" id="KW-1185">Reference proteome</keyword>
<feature type="compositionally biased region" description="Polar residues" evidence="1">
    <location>
        <begin position="26"/>
        <end position="58"/>
    </location>
</feature>
<dbReference type="AlphaFoldDB" id="A0A9P6IPC7"/>
<proteinExistence type="predicted"/>
<dbReference type="EMBL" id="JAAAHW010009082">
    <property type="protein sequence ID" value="KAF9943551.1"/>
    <property type="molecule type" value="Genomic_DNA"/>
</dbReference>
<protein>
    <submittedName>
        <fullName evidence="2">Uncharacterized protein</fullName>
    </submittedName>
</protein>
<gene>
    <name evidence="2" type="ORF">BGZ65_000780</name>
</gene>
<organism evidence="2 3">
    <name type="scientific">Modicella reniformis</name>
    <dbReference type="NCBI Taxonomy" id="1440133"/>
    <lineage>
        <taxon>Eukaryota</taxon>
        <taxon>Fungi</taxon>
        <taxon>Fungi incertae sedis</taxon>
        <taxon>Mucoromycota</taxon>
        <taxon>Mortierellomycotina</taxon>
        <taxon>Mortierellomycetes</taxon>
        <taxon>Mortierellales</taxon>
        <taxon>Mortierellaceae</taxon>
        <taxon>Modicella</taxon>
    </lineage>
</organism>
<comment type="caution">
    <text evidence="2">The sequence shown here is derived from an EMBL/GenBank/DDBJ whole genome shotgun (WGS) entry which is preliminary data.</text>
</comment>
<dbReference type="Proteomes" id="UP000749646">
    <property type="component" value="Unassembled WGS sequence"/>
</dbReference>
<accession>A0A9P6IPC7</accession>
<evidence type="ECO:0000256" key="1">
    <source>
        <dbReference type="SAM" id="MobiDB-lite"/>
    </source>
</evidence>
<evidence type="ECO:0000313" key="2">
    <source>
        <dbReference type="EMBL" id="KAF9943551.1"/>
    </source>
</evidence>
<dbReference type="OrthoDB" id="10006023at2759"/>
<evidence type="ECO:0000313" key="3">
    <source>
        <dbReference type="Proteomes" id="UP000749646"/>
    </source>
</evidence>
<feature type="region of interest" description="Disordered" evidence="1">
    <location>
        <begin position="24"/>
        <end position="58"/>
    </location>
</feature>
<name>A0A9P6IPC7_9FUNG</name>
<sequence>MAFASGSECASGSNAMLQFTKHVHQDNSTQREFFRSSPSVAGPSMRTTRPTMPSGDQQ</sequence>
<feature type="non-terminal residue" evidence="2">
    <location>
        <position position="1"/>
    </location>
</feature>
<reference evidence="2" key="1">
    <citation type="journal article" date="2020" name="Fungal Divers.">
        <title>Resolving the Mortierellaceae phylogeny through synthesis of multi-gene phylogenetics and phylogenomics.</title>
        <authorList>
            <person name="Vandepol N."/>
            <person name="Liber J."/>
            <person name="Desiro A."/>
            <person name="Na H."/>
            <person name="Kennedy M."/>
            <person name="Barry K."/>
            <person name="Grigoriev I.V."/>
            <person name="Miller A.N."/>
            <person name="O'Donnell K."/>
            <person name="Stajich J.E."/>
            <person name="Bonito G."/>
        </authorList>
    </citation>
    <scope>NUCLEOTIDE SEQUENCE</scope>
    <source>
        <strain evidence="2">MES-2147</strain>
    </source>
</reference>